<dbReference type="PANTHER" id="PTHR42767">
    <property type="entry name" value="ENDO-BETA-1,6-GALACTANASE"/>
    <property type="match status" value="1"/>
</dbReference>
<feature type="chain" id="PRO_5045744940" evidence="1">
    <location>
        <begin position="22"/>
        <end position="479"/>
    </location>
</feature>
<dbReference type="InterPro" id="IPR039514">
    <property type="entry name" value="6GAL-like"/>
</dbReference>
<gene>
    <name evidence="3" type="ORF">GMARGA_LOCUS4821</name>
</gene>
<dbReference type="InterPro" id="IPR013780">
    <property type="entry name" value="Glyco_hydro_b"/>
</dbReference>
<evidence type="ECO:0000256" key="1">
    <source>
        <dbReference type="SAM" id="SignalP"/>
    </source>
</evidence>
<evidence type="ECO:0000313" key="4">
    <source>
        <dbReference type="Proteomes" id="UP000789901"/>
    </source>
</evidence>
<dbReference type="InterPro" id="IPR039743">
    <property type="entry name" value="6GAL/EXGAL"/>
</dbReference>
<dbReference type="SUPFAM" id="SSF51445">
    <property type="entry name" value="(Trans)glycosidases"/>
    <property type="match status" value="1"/>
</dbReference>
<dbReference type="Gene3D" id="3.20.20.80">
    <property type="entry name" value="Glycosidases"/>
    <property type="match status" value="1"/>
</dbReference>
<dbReference type="Pfam" id="PF14587">
    <property type="entry name" value="Glyco_hydr_30_2"/>
    <property type="match status" value="1"/>
</dbReference>
<evidence type="ECO:0000313" key="3">
    <source>
        <dbReference type="EMBL" id="CAG8556744.1"/>
    </source>
</evidence>
<dbReference type="PANTHER" id="PTHR42767:SF1">
    <property type="entry name" value="ENDO-BETA-1,6-GALACTANASE-LIKE DOMAIN-CONTAINING PROTEIN"/>
    <property type="match status" value="1"/>
</dbReference>
<dbReference type="InterPro" id="IPR017853">
    <property type="entry name" value="GH"/>
</dbReference>
<keyword evidence="4" id="KW-1185">Reference proteome</keyword>
<proteinExistence type="predicted"/>
<dbReference type="EMBL" id="CAJVQB010001947">
    <property type="protein sequence ID" value="CAG8556744.1"/>
    <property type="molecule type" value="Genomic_DNA"/>
</dbReference>
<feature type="domain" description="Endo-beta-1,6-galactanase-like" evidence="2">
    <location>
        <begin position="24"/>
        <end position="250"/>
    </location>
</feature>
<dbReference type="Proteomes" id="UP000789901">
    <property type="component" value="Unassembled WGS sequence"/>
</dbReference>
<dbReference type="Gene3D" id="2.60.40.1180">
    <property type="entry name" value="Golgi alpha-mannosidase II"/>
    <property type="match status" value="1"/>
</dbReference>
<protein>
    <submittedName>
        <fullName evidence="3">14523_t:CDS:1</fullName>
    </submittedName>
</protein>
<sequence length="479" mass="53661">MVGFKIRLLLTVGIFLSIVNADRTVLIDPTDRWQVFEGWGTSLCWWANVLGGFPDNVRNQAADLVFGLNKGLGLGLNVIRYNIGGGDNPSHHHMRIGGDVPGFRSCENCDYNWTSDANQRWILLAAKERGADIFEAFANSPPYWMTNSNCSSGGQNNDNNLNPDYYDQFADYLTEVVKWYKEEHGLTFRTLGPFNEPTTGNWSEFGNQEGCSYFLDYLAMANVIDKIGAYLNSKGLSNTTSVSIAEEGAFEGEIATIDAISTLQLIGDHALSYVSQYNTHAYLGISRIRLFDKAKNDGRRLWMSEWGSWSSKDMSASIQLSEEILNDMRNLKPVAWVYWQIIEHAPNGTYGNEYGLIGADFSNSTTHLDIRLSFYGFAQYTNFIRPGYQIISTDDGDTLAAQDASNKTLVLVCTNKNNASDIWNFNVSKFNLSLINVYRTSNDNETLKLLPNIWNITDGILTYESPANSITSLIFNVTQ</sequence>
<feature type="signal peptide" evidence="1">
    <location>
        <begin position="1"/>
        <end position="21"/>
    </location>
</feature>
<evidence type="ECO:0000259" key="2">
    <source>
        <dbReference type="Pfam" id="PF14587"/>
    </source>
</evidence>
<keyword evidence="1" id="KW-0732">Signal</keyword>
<name>A0ABN7UBL1_GIGMA</name>
<accession>A0ABN7UBL1</accession>
<dbReference type="SUPFAM" id="SSF51011">
    <property type="entry name" value="Glycosyl hydrolase domain"/>
    <property type="match status" value="1"/>
</dbReference>
<reference evidence="3 4" key="1">
    <citation type="submission" date="2021-06" db="EMBL/GenBank/DDBJ databases">
        <authorList>
            <person name="Kallberg Y."/>
            <person name="Tangrot J."/>
            <person name="Rosling A."/>
        </authorList>
    </citation>
    <scope>NUCLEOTIDE SEQUENCE [LARGE SCALE GENOMIC DNA]</scope>
    <source>
        <strain evidence="3 4">120-4 pot B 10/14</strain>
    </source>
</reference>
<comment type="caution">
    <text evidence="3">The sequence shown here is derived from an EMBL/GenBank/DDBJ whole genome shotgun (WGS) entry which is preliminary data.</text>
</comment>
<organism evidence="3 4">
    <name type="scientific">Gigaspora margarita</name>
    <dbReference type="NCBI Taxonomy" id="4874"/>
    <lineage>
        <taxon>Eukaryota</taxon>
        <taxon>Fungi</taxon>
        <taxon>Fungi incertae sedis</taxon>
        <taxon>Mucoromycota</taxon>
        <taxon>Glomeromycotina</taxon>
        <taxon>Glomeromycetes</taxon>
        <taxon>Diversisporales</taxon>
        <taxon>Gigasporaceae</taxon>
        <taxon>Gigaspora</taxon>
    </lineage>
</organism>